<dbReference type="GO" id="GO:0006357">
    <property type="term" value="P:regulation of transcription by RNA polymerase II"/>
    <property type="evidence" value="ECO:0007669"/>
    <property type="project" value="InterPro"/>
</dbReference>
<feature type="compositionally biased region" description="Pro residues" evidence="8">
    <location>
        <begin position="358"/>
        <end position="375"/>
    </location>
</feature>
<organism evidence="10 11">
    <name type="scientific">Tilletia horrida</name>
    <dbReference type="NCBI Taxonomy" id="155126"/>
    <lineage>
        <taxon>Eukaryota</taxon>
        <taxon>Fungi</taxon>
        <taxon>Dikarya</taxon>
        <taxon>Basidiomycota</taxon>
        <taxon>Ustilaginomycotina</taxon>
        <taxon>Exobasidiomycetes</taxon>
        <taxon>Tilletiales</taxon>
        <taxon>Tilletiaceae</taxon>
        <taxon>Tilletia</taxon>
    </lineage>
</organism>
<evidence type="ECO:0000256" key="7">
    <source>
        <dbReference type="ARBA" id="ARBA00032010"/>
    </source>
</evidence>
<dbReference type="Pfam" id="PF09497">
    <property type="entry name" value="Med12"/>
    <property type="match status" value="1"/>
</dbReference>
<feature type="region of interest" description="Disordered" evidence="8">
    <location>
        <begin position="942"/>
        <end position="966"/>
    </location>
</feature>
<dbReference type="SMART" id="SM01281">
    <property type="entry name" value="Med12"/>
    <property type="match status" value="1"/>
</dbReference>
<evidence type="ECO:0000256" key="2">
    <source>
        <dbReference type="ARBA" id="ARBA00010289"/>
    </source>
</evidence>
<dbReference type="PANTHER" id="PTHR46567:SF1">
    <property type="entry name" value="MEDIATOR OF RNA POLYMERASE II TRANSCRIPTION SUBUNIT 12"/>
    <property type="match status" value="1"/>
</dbReference>
<evidence type="ECO:0000259" key="9">
    <source>
        <dbReference type="SMART" id="SM01281"/>
    </source>
</evidence>
<dbReference type="GO" id="GO:0003712">
    <property type="term" value="F:transcription coregulator activity"/>
    <property type="evidence" value="ECO:0007669"/>
    <property type="project" value="InterPro"/>
</dbReference>
<dbReference type="EMBL" id="JAPDMZ010000048">
    <property type="protein sequence ID" value="KAK0553594.1"/>
    <property type="molecule type" value="Genomic_DNA"/>
</dbReference>
<feature type="compositionally biased region" description="Basic residues" evidence="8">
    <location>
        <begin position="2068"/>
        <end position="2082"/>
    </location>
</feature>
<evidence type="ECO:0000313" key="10">
    <source>
        <dbReference type="EMBL" id="KAK0553594.1"/>
    </source>
</evidence>
<feature type="region of interest" description="Disordered" evidence="8">
    <location>
        <begin position="1883"/>
        <end position="1915"/>
    </location>
</feature>
<feature type="compositionally biased region" description="Polar residues" evidence="8">
    <location>
        <begin position="2046"/>
        <end position="2059"/>
    </location>
</feature>
<keyword evidence="4" id="KW-0805">Transcription regulation</keyword>
<dbReference type="Proteomes" id="UP001176517">
    <property type="component" value="Unassembled WGS sequence"/>
</dbReference>
<keyword evidence="11" id="KW-1185">Reference proteome</keyword>
<comment type="subcellular location">
    <subcellularLocation>
        <location evidence="1">Nucleus</location>
    </subcellularLocation>
</comment>
<feature type="compositionally biased region" description="Basic and acidic residues" evidence="8">
    <location>
        <begin position="1953"/>
        <end position="1963"/>
    </location>
</feature>
<feature type="compositionally biased region" description="Basic and acidic residues" evidence="8">
    <location>
        <begin position="2013"/>
        <end position="2027"/>
    </location>
</feature>
<keyword evidence="6" id="KW-0539">Nucleus</keyword>
<feature type="compositionally biased region" description="Polar residues" evidence="8">
    <location>
        <begin position="317"/>
        <end position="330"/>
    </location>
</feature>
<comment type="similarity">
    <text evidence="2">Belongs to the Mediator complex subunit 12 family.</text>
</comment>
<feature type="compositionally biased region" description="Basic and acidic residues" evidence="8">
    <location>
        <begin position="50"/>
        <end position="60"/>
    </location>
</feature>
<name>A0AAN6GTL9_9BASI</name>
<accession>A0AAN6GTL9</accession>
<comment type="caution">
    <text evidence="10">The sequence shown here is derived from an EMBL/GenBank/DDBJ whole genome shotgun (WGS) entry which is preliminary data.</text>
</comment>
<proteinExistence type="inferred from homology"/>
<evidence type="ECO:0000256" key="3">
    <source>
        <dbReference type="ARBA" id="ARBA00019622"/>
    </source>
</evidence>
<feature type="region of interest" description="Disordered" evidence="8">
    <location>
        <begin position="1943"/>
        <end position="2082"/>
    </location>
</feature>
<evidence type="ECO:0000313" key="11">
    <source>
        <dbReference type="Proteomes" id="UP001176517"/>
    </source>
</evidence>
<feature type="compositionally biased region" description="Low complexity" evidence="8">
    <location>
        <begin position="331"/>
        <end position="357"/>
    </location>
</feature>
<sequence>MSRDADPRHRPPWQGRPGSSSLAPADPSTGLTASALHPASGPSSYPSKAKFADARSEDTSKNCPTPYSLEPLPVRPYLHPYAAGLATPDFYPATADQPEFSLDPRVTREGFQSQSQTNSEAFSVRNIAYERLSTPGVLSALSALLHNVVHLREPSQAIPSSTFSGIKPHSFRAPGRVTLNDLKLGNYIRQLADPSIPLHRLARSVPHGSKGERLLDMLWLGAPPPAQQSNHGLRVATSATASAGSMMAGAAGPSATITVPSSVPVERAIWFIRVVGASEIQSARNRSTNYTVEWSVTVTSWLSRQLQEVALPVENKSGGNQTPSANTPGRSLTATSPAAGAGAAALSSPVTGGLPSPSTGPPSPVQPRNFGPPAPLSRAGFWNQSQPALSGADSPTAGASQSLIRGGAGPASGPRPLQQPSSLPRWIAKWTYGLSLVRALLTENLLDAPTLFIWLADVFKSSDAAQAGVLIFLLEEVLEDILGALPRSQMEIMSVSPSPRTWWPQLATGLCERYHLFSKQLANIQRFGEDPQRISTVPQEASSHASQTALHRFVLERVRATLVRAFDLQPYLYLNPIFWMNHGGFLEKVLSQALDQADRPNVGRLSASLGAQRRADLAQLRNQCDRLLNGPPAESGSQPVFNQWIELQNFVENLDKHEVNAQHTAELFDRLFVSRRRIELNAPASIASSDNFFPKVKLLLTWACRTDAEHLGDDVDPSLSTDKLFESASVDAHRPFLAAKLLAHLTGKMNTSSRKGSVSTPKRHRIALLSASDLQPLVMRWLTEIDEAQRGPLPADTAASEAPSRIDHDNPNVLGLGYAFVRFDRLLTLLTELERIEVFSFHKFLQRLTARGVISRQISDPVGDTEAAVTAATEECKHSDRPFFGRLLRSMPVLSATAAQSATRRLAIYGSRRSESREEAMERRTLRQLRSVLGWLYDEGSVEHEPEPPANGFAPMPFDMNASLGQTAPTTTSLEIMETDARHQDSEDDEEMGALFSDDAESEYEAEFPTSSSHKQNGASEHEEKMDQVYFFRCSRFTQLRVLTSSILPRLEVRKSHPRLNALSLVQVRLIVSMHIAAAHYVPLAQILCLIMDASSSIELLRAACNVIVPQLSIWQATGTLDLLRDHLLQLYRKVWKDELDIFNARAKHLQLNNVFWSPESVQSERAFTIAQCAWAWVRLGYMDAAFFTEHFDDQAIVHPSPDNLSLASSLDTYFDRVLNARDQASDEMPWEMTRRLDVHHIADAAKRLIQSAVRHVRTASVTDTDVMITHLLRFSSAQMTTLDEHMAECGDELWSTESLHVEQKTTSSRHGRVSFRAHRNFVAKLISTGCVSAEVVIRALVLPSLKRYASEPSFADDLVARTAVATGISVLRTILLTRPPSPHQDVDADATIYQRERALLLQPECMPLLMHVFMALTMAGSASVRSTITSRPDITLRNACATLQRDLSQDPNFRAAVAKTFHSTLPICRQEMDQFPANCRLEALTGLASLIGPLDLVHERDLATVQQGFDLFTAARSVTEIALAFEYAPQFGSQNSRLPSILRLLVNMQYSSLCLERSGTLIDRAFKASPTPSLLASMFEAALLHILQVSSDWTSSLPLISADLNTISNLLRRSSTFSIAVNCGSTTDALLPVIQENLKATAQVLHSSENGESGSGLRQSLTLLLTLIRQVLRTSSFWTALARQRGPQLLGLLVTLIPHVAMNETVLEDLLGTVELLVSEMPVDAQNRLTIANALTPISTSVDGAESADSGAGLPLPGRLFAHIQQRVPSAAQDPYSEGALHGTTIRSIVTHHRFDVQPDKPWDHLELIPPPPDGQRSNTMGVATPRTDSQAISQERGNNGQPIGTELQIRAGPMFEQLTNAGSLSLNDFGAKRMKDQIILPASPGPFKHESSGARPGHSAERSYGEGLGGEPMMARDMQMGLLTLGSERKIRSSMTFKLPPLATQPNFASDEEHPFSPDRSDGEDDGFGQGEIASSRLRSRASSAQSGSGLEDRDGGERQLGSSHRKRKRSPFEGERKDDGHGHDEEDMSSGLSDAPSTEDDLTPTSSAVPISNLPQPKSGAGGSRRGRSTRGRSNRLAR</sequence>
<feature type="region of interest" description="Disordered" evidence="8">
    <location>
        <begin position="312"/>
        <end position="420"/>
    </location>
</feature>
<feature type="region of interest" description="Disordered" evidence="8">
    <location>
        <begin position="1"/>
        <end position="69"/>
    </location>
</feature>
<feature type="domain" description="Mediator complex subunit Med12" evidence="9">
    <location>
        <begin position="170"/>
        <end position="273"/>
    </location>
</feature>
<evidence type="ECO:0000256" key="5">
    <source>
        <dbReference type="ARBA" id="ARBA00023163"/>
    </source>
</evidence>
<feature type="compositionally biased region" description="Low complexity" evidence="8">
    <location>
        <begin position="1976"/>
        <end position="1992"/>
    </location>
</feature>
<gene>
    <name evidence="10" type="primary">SRB8</name>
    <name evidence="10" type="ORF">OC846_002435</name>
</gene>
<reference evidence="10" key="1">
    <citation type="journal article" date="2023" name="PhytoFront">
        <title>Draft Genome Resources of Seven Strains of Tilletia horrida, Causal Agent of Kernel Smut of Rice.</title>
        <authorList>
            <person name="Khanal S."/>
            <person name="Antony Babu S."/>
            <person name="Zhou X.G."/>
        </authorList>
    </citation>
    <scope>NUCLEOTIDE SEQUENCE</scope>
    <source>
        <strain evidence="10">TX6</strain>
    </source>
</reference>
<dbReference type="InterPro" id="IPR019035">
    <property type="entry name" value="Mediator_Med12"/>
</dbReference>
<evidence type="ECO:0000256" key="6">
    <source>
        <dbReference type="ARBA" id="ARBA00023242"/>
    </source>
</evidence>
<keyword evidence="5" id="KW-0804">Transcription</keyword>
<protein>
    <recommendedName>
        <fullName evidence="3">Mediator of RNA polymerase II transcription subunit 12</fullName>
    </recommendedName>
    <alternativeName>
        <fullName evidence="7">Mediator complex subunit 12</fullName>
    </alternativeName>
</protein>
<evidence type="ECO:0000256" key="1">
    <source>
        <dbReference type="ARBA" id="ARBA00004123"/>
    </source>
</evidence>
<feature type="compositionally biased region" description="Basic and acidic residues" evidence="8">
    <location>
        <begin position="1889"/>
        <end position="1906"/>
    </location>
</feature>
<evidence type="ECO:0000256" key="4">
    <source>
        <dbReference type="ARBA" id="ARBA00023015"/>
    </source>
</evidence>
<dbReference type="GO" id="GO:0016592">
    <property type="term" value="C:mediator complex"/>
    <property type="evidence" value="ECO:0007669"/>
    <property type="project" value="InterPro"/>
</dbReference>
<dbReference type="PANTHER" id="PTHR46567">
    <property type="entry name" value="MEDIATOR OF RNA POLYMERASE II TRANSCRIPTION SUBUNIT 12"/>
    <property type="match status" value="1"/>
</dbReference>
<evidence type="ECO:0000256" key="8">
    <source>
        <dbReference type="SAM" id="MobiDB-lite"/>
    </source>
</evidence>